<dbReference type="InterPro" id="IPR010982">
    <property type="entry name" value="Lambda_DNA-bd_dom_sf"/>
</dbReference>
<evidence type="ECO:0008006" key="3">
    <source>
        <dbReference type="Google" id="ProtNLM"/>
    </source>
</evidence>
<organism evidence="1 2">
    <name type="scientific">Sphingomonas cynarae</name>
    <dbReference type="NCBI Taxonomy" id="930197"/>
    <lineage>
        <taxon>Bacteria</taxon>
        <taxon>Pseudomonadati</taxon>
        <taxon>Pseudomonadota</taxon>
        <taxon>Alphaproteobacteria</taxon>
        <taxon>Sphingomonadales</taxon>
        <taxon>Sphingomonadaceae</taxon>
        <taxon>Sphingomonas</taxon>
    </lineage>
</organism>
<keyword evidence="2" id="KW-1185">Reference proteome</keyword>
<dbReference type="EMBL" id="BAABBF010000005">
    <property type="protein sequence ID" value="GAA3715975.1"/>
    <property type="molecule type" value="Genomic_DNA"/>
</dbReference>
<comment type="caution">
    <text evidence="1">The sequence shown here is derived from an EMBL/GenBank/DDBJ whole genome shotgun (WGS) entry which is preliminary data.</text>
</comment>
<evidence type="ECO:0000313" key="2">
    <source>
        <dbReference type="Proteomes" id="UP001500523"/>
    </source>
</evidence>
<dbReference type="Proteomes" id="UP001500523">
    <property type="component" value="Unassembled WGS sequence"/>
</dbReference>
<accession>A0ABP7E924</accession>
<dbReference type="Gene3D" id="1.10.260.40">
    <property type="entry name" value="lambda repressor-like DNA-binding domains"/>
    <property type="match status" value="1"/>
</dbReference>
<protein>
    <recommendedName>
        <fullName evidence="3">Transcriptional regulator</fullName>
    </recommendedName>
</protein>
<gene>
    <name evidence="1" type="ORF">GCM10022268_25670</name>
</gene>
<dbReference type="SUPFAM" id="SSF47413">
    <property type="entry name" value="lambda repressor-like DNA-binding domains"/>
    <property type="match status" value="1"/>
</dbReference>
<dbReference type="RefSeq" id="WP_344693788.1">
    <property type="nucleotide sequence ID" value="NZ_BAABBF010000005.1"/>
</dbReference>
<sequence>MKSAFDKIAAGLDDAIAHANGEAGRSKVAAPIDVAAIRKRTGKTQDQFARAYHLPLGTVRDWEQCRSQPDAPARVLLSLISAEPDTIEQLVQRA</sequence>
<name>A0ABP7E924_9SPHN</name>
<reference evidence="2" key="1">
    <citation type="journal article" date="2019" name="Int. J. Syst. Evol. Microbiol.">
        <title>The Global Catalogue of Microorganisms (GCM) 10K type strain sequencing project: providing services to taxonomists for standard genome sequencing and annotation.</title>
        <authorList>
            <consortium name="The Broad Institute Genomics Platform"/>
            <consortium name="The Broad Institute Genome Sequencing Center for Infectious Disease"/>
            <person name="Wu L."/>
            <person name="Ma J."/>
        </authorList>
    </citation>
    <scope>NUCLEOTIDE SEQUENCE [LARGE SCALE GENOMIC DNA]</scope>
    <source>
        <strain evidence="2">JCM 17498</strain>
    </source>
</reference>
<evidence type="ECO:0000313" key="1">
    <source>
        <dbReference type="EMBL" id="GAA3715975.1"/>
    </source>
</evidence>
<proteinExistence type="predicted"/>